<accession>U1MT91</accession>
<gene>
    <name evidence="1" type="ORF">J07HQW1_03521</name>
</gene>
<name>U1MT91_9EURY</name>
<dbReference type="HOGENOM" id="CLU_2857054_0_0_2"/>
<organism evidence="1 2">
    <name type="scientific">Haloquadratum walsbyi J07HQW1</name>
    <dbReference type="NCBI Taxonomy" id="1238424"/>
    <lineage>
        <taxon>Archaea</taxon>
        <taxon>Methanobacteriati</taxon>
        <taxon>Methanobacteriota</taxon>
        <taxon>Stenosarchaea group</taxon>
        <taxon>Halobacteria</taxon>
        <taxon>Halobacteriales</taxon>
        <taxon>Haloferacaceae</taxon>
        <taxon>Haloquadratum</taxon>
    </lineage>
</organism>
<dbReference type="EMBL" id="KE356560">
    <property type="protein sequence ID" value="ERG93459.1"/>
    <property type="molecule type" value="Genomic_DNA"/>
</dbReference>
<dbReference type="Proteomes" id="UP000030649">
    <property type="component" value="Unassembled WGS sequence"/>
</dbReference>
<reference evidence="1 2" key="1">
    <citation type="journal article" date="2013" name="PLoS ONE">
        <title>Assembly-driven community genomics of a hypersaline microbial ecosystem.</title>
        <authorList>
            <person name="Podell S."/>
            <person name="Ugalde J.A."/>
            <person name="Narasingarao P."/>
            <person name="Banfield J.F."/>
            <person name="Heidelberg K.B."/>
            <person name="Allen E.E."/>
        </authorList>
    </citation>
    <scope>NUCLEOTIDE SEQUENCE [LARGE SCALE GENOMIC DNA]</scope>
    <source>
        <strain evidence="2">J07HQW1</strain>
    </source>
</reference>
<sequence>MSDGKTVGWLELKNEYERLHREQLREATSGSSETQASYPVEVLDSQHRIPTWLVSKYDVVFVED</sequence>
<proteinExistence type="predicted"/>
<protein>
    <submittedName>
        <fullName evidence="1">Uncharacterized protein</fullName>
    </submittedName>
</protein>
<evidence type="ECO:0000313" key="1">
    <source>
        <dbReference type="EMBL" id="ERG93459.1"/>
    </source>
</evidence>
<evidence type="ECO:0000313" key="2">
    <source>
        <dbReference type="Proteomes" id="UP000030649"/>
    </source>
</evidence>
<dbReference type="AlphaFoldDB" id="U1MT91"/>